<dbReference type="RefSeq" id="WP_052715426.1">
    <property type="nucleotide sequence ID" value="NZ_MTJO01000029.1"/>
</dbReference>
<evidence type="ECO:0008006" key="5">
    <source>
        <dbReference type="Google" id="ProtNLM"/>
    </source>
</evidence>
<gene>
    <name evidence="1" type="ORF">SAV14893_076890</name>
    <name evidence="2" type="ORF">SAV31267_008270</name>
</gene>
<dbReference type="Proteomes" id="UP000302139">
    <property type="component" value="Unassembled WGS sequence"/>
</dbReference>
<reference evidence="1 4" key="2">
    <citation type="submission" date="2019-04" db="EMBL/GenBank/DDBJ databases">
        <title>Draft genome sequences of Streptomyces avermitilis NBRC 14893.</title>
        <authorList>
            <person name="Komaki H."/>
            <person name="Tamura T."/>
            <person name="Hosoyama A."/>
        </authorList>
    </citation>
    <scope>NUCLEOTIDE SEQUENCE [LARGE SCALE GENOMIC DNA]</scope>
    <source>
        <strain evidence="1 4">NBRC 14893</strain>
    </source>
</reference>
<proteinExistence type="predicted"/>
<dbReference type="Proteomes" id="UP000299211">
    <property type="component" value="Unassembled WGS sequence"/>
</dbReference>
<accession>A0A4D4M8R7</accession>
<comment type="caution">
    <text evidence="1">The sequence shown here is derived from an EMBL/GenBank/DDBJ whole genome shotgun (WGS) entry which is preliminary data.</text>
</comment>
<protein>
    <recommendedName>
        <fullName evidence="5">Cytochrome P450</fullName>
    </recommendedName>
</protein>
<reference evidence="2 3" key="1">
    <citation type="submission" date="2019-04" db="EMBL/GenBank/DDBJ databases">
        <title>Draft genome sequences of Streptomyces avermitilis ATCC 31267.</title>
        <authorList>
            <person name="Komaki H."/>
            <person name="Tamura T."/>
            <person name="Hosoyama A."/>
        </authorList>
    </citation>
    <scope>NUCLEOTIDE SEQUENCE [LARGE SCALE GENOMIC DNA]</scope>
    <source>
        <strain evidence="2 3">ATCC 31267</strain>
    </source>
</reference>
<evidence type="ECO:0000313" key="2">
    <source>
        <dbReference type="EMBL" id="GDY71342.1"/>
    </source>
</evidence>
<dbReference type="EMBL" id="BJHY01000001">
    <property type="protein sequence ID" value="GDY71342.1"/>
    <property type="molecule type" value="Genomic_DNA"/>
</dbReference>
<evidence type="ECO:0000313" key="1">
    <source>
        <dbReference type="EMBL" id="GDY68296.1"/>
    </source>
</evidence>
<dbReference type="EMBL" id="BJHX01000001">
    <property type="protein sequence ID" value="GDY68296.1"/>
    <property type="molecule type" value="Genomic_DNA"/>
</dbReference>
<evidence type="ECO:0000313" key="4">
    <source>
        <dbReference type="Proteomes" id="UP000302139"/>
    </source>
</evidence>
<sequence>MPTSADNAETRSRQAGLARCPFPPAPFTVRDGRRAEMTNSAFGAVYGVVDGTAYPVCDAAGYAPFGFGYRRCGGEQLTTEFVKEFLRTVWSRGIEFTTLDLERSEKLPVSPRTVIDDNIGFRQGP</sequence>
<dbReference type="AlphaFoldDB" id="A0A4D4M8R7"/>
<name>A0A4D4M8R7_STRAX</name>
<organism evidence="1 4">
    <name type="scientific">Streptomyces avermitilis</name>
    <dbReference type="NCBI Taxonomy" id="33903"/>
    <lineage>
        <taxon>Bacteria</taxon>
        <taxon>Bacillati</taxon>
        <taxon>Actinomycetota</taxon>
        <taxon>Actinomycetes</taxon>
        <taxon>Kitasatosporales</taxon>
        <taxon>Streptomycetaceae</taxon>
        <taxon>Streptomyces</taxon>
    </lineage>
</organism>
<evidence type="ECO:0000313" key="3">
    <source>
        <dbReference type="Proteomes" id="UP000299211"/>
    </source>
</evidence>